<dbReference type="GO" id="GO:0016042">
    <property type="term" value="P:lipid catabolic process"/>
    <property type="evidence" value="ECO:0007669"/>
    <property type="project" value="UniProtKB-UniRule"/>
</dbReference>
<dbReference type="Gene3D" id="3.40.1090.10">
    <property type="entry name" value="Cytosolic phospholipase A2 catalytic domain"/>
    <property type="match status" value="2"/>
</dbReference>
<evidence type="ECO:0000256" key="4">
    <source>
        <dbReference type="PROSITE-ProRule" id="PRU01161"/>
    </source>
</evidence>
<dbReference type="GO" id="GO:0016787">
    <property type="term" value="F:hydrolase activity"/>
    <property type="evidence" value="ECO:0007669"/>
    <property type="project" value="UniProtKB-UniRule"/>
</dbReference>
<dbReference type="InterPro" id="IPR002641">
    <property type="entry name" value="PNPLA_dom"/>
</dbReference>
<keyword evidence="2 4" id="KW-0442">Lipid degradation</keyword>
<organism evidence="6 7">
    <name type="scientific">Streptomyces vinaceus</name>
    <dbReference type="NCBI Taxonomy" id="1960"/>
    <lineage>
        <taxon>Bacteria</taxon>
        <taxon>Bacillati</taxon>
        <taxon>Actinomycetota</taxon>
        <taxon>Actinomycetes</taxon>
        <taxon>Kitasatosporales</taxon>
        <taxon>Streptomycetaceae</taxon>
        <taxon>Streptomyces</taxon>
    </lineage>
</organism>
<dbReference type="GeneID" id="95614443"/>
<feature type="active site" description="Proton acceptor" evidence="4">
    <location>
        <position position="186"/>
    </location>
</feature>
<dbReference type="AlphaFoldDB" id="A0A5J6JC77"/>
<reference evidence="6 7" key="1">
    <citation type="submission" date="2017-09" db="EMBL/GenBank/DDBJ databases">
        <authorList>
            <person name="Lee N."/>
            <person name="Cho B.-K."/>
        </authorList>
    </citation>
    <scope>NUCLEOTIDE SEQUENCE [LARGE SCALE GENOMIC DNA]</scope>
    <source>
        <strain evidence="6 7">ATCC 27476</strain>
    </source>
</reference>
<dbReference type="Pfam" id="PF01734">
    <property type="entry name" value="Patatin"/>
    <property type="match status" value="1"/>
</dbReference>
<dbReference type="PROSITE" id="PS51635">
    <property type="entry name" value="PNPLA"/>
    <property type="match status" value="1"/>
</dbReference>
<evidence type="ECO:0000256" key="3">
    <source>
        <dbReference type="ARBA" id="ARBA00023098"/>
    </source>
</evidence>
<dbReference type="InterPro" id="IPR016035">
    <property type="entry name" value="Acyl_Trfase/lysoPLipase"/>
</dbReference>
<accession>A0A5J6JC77</accession>
<feature type="active site" description="Nucleophile" evidence="4">
    <location>
        <position position="44"/>
    </location>
</feature>
<dbReference type="EMBL" id="CP023692">
    <property type="protein sequence ID" value="QEV48460.1"/>
    <property type="molecule type" value="Genomic_DNA"/>
</dbReference>
<feature type="short sequence motif" description="DGA/G" evidence="4">
    <location>
        <begin position="186"/>
        <end position="188"/>
    </location>
</feature>
<evidence type="ECO:0000313" key="7">
    <source>
        <dbReference type="Proteomes" id="UP000325563"/>
    </source>
</evidence>
<evidence type="ECO:0000313" key="6">
    <source>
        <dbReference type="EMBL" id="QEV48460.1"/>
    </source>
</evidence>
<feature type="short sequence motif" description="GXGXXG" evidence="4">
    <location>
        <begin position="11"/>
        <end position="16"/>
    </location>
</feature>
<protein>
    <submittedName>
        <fullName evidence="6">Patatin-like phospholipase family protein</fullName>
    </submittedName>
</protein>
<keyword evidence="7" id="KW-1185">Reference proteome</keyword>
<dbReference type="RefSeq" id="WP_132758665.1">
    <property type="nucleotide sequence ID" value="NZ_BNBW01000026.1"/>
</dbReference>
<dbReference type="Proteomes" id="UP000325563">
    <property type="component" value="Chromosome"/>
</dbReference>
<name>A0A5J6JC77_STRVI</name>
<dbReference type="InterPro" id="IPR050301">
    <property type="entry name" value="NTE"/>
</dbReference>
<dbReference type="KEGG" id="svn:CP980_28270"/>
<dbReference type="PANTHER" id="PTHR14226">
    <property type="entry name" value="NEUROPATHY TARGET ESTERASE/SWISS CHEESE D.MELANOGASTER"/>
    <property type="match status" value="1"/>
</dbReference>
<dbReference type="SUPFAM" id="SSF52151">
    <property type="entry name" value="FabD/lysophospholipase-like"/>
    <property type="match status" value="1"/>
</dbReference>
<keyword evidence="1 4" id="KW-0378">Hydrolase</keyword>
<keyword evidence="3 4" id="KW-0443">Lipid metabolism</keyword>
<feature type="short sequence motif" description="GXSXG" evidence="4">
    <location>
        <begin position="42"/>
        <end position="46"/>
    </location>
</feature>
<evidence type="ECO:0000256" key="1">
    <source>
        <dbReference type="ARBA" id="ARBA00022801"/>
    </source>
</evidence>
<evidence type="ECO:0000256" key="2">
    <source>
        <dbReference type="ARBA" id="ARBA00022963"/>
    </source>
</evidence>
<evidence type="ECO:0000259" key="5">
    <source>
        <dbReference type="PROSITE" id="PS51635"/>
    </source>
</evidence>
<feature type="domain" description="PNPLA" evidence="5">
    <location>
        <begin position="7"/>
        <end position="199"/>
    </location>
</feature>
<dbReference type="PANTHER" id="PTHR14226:SF57">
    <property type="entry name" value="BLR7027 PROTEIN"/>
    <property type="match status" value="1"/>
</dbReference>
<proteinExistence type="predicted"/>
<sequence length="281" mass="28371">MSGDTALVLGGGGLTGIGWEAGILCGLAEAGVDLTAADLVVGTSAGSVVGAQLTSGLLTPQELYERQLGEPAGEAVARLGTGLIARYAVAMVRSRDPESYRRRVGALALAADTVAEAERRKVLAARLLSHAWPERRLVVTAVDALTGELAAFDRESGAGLVDAVSASCAVPGVWPPVTVGGRRFIDGGIRSATNADLASGYGRVVILAPMSLGSGLVPSPAAQAARLREAGAKVLLITPSAQARKAFGRNVLDPARRDPAARAGLAQAAGHAAEAAAVWAG</sequence>
<gene>
    <name evidence="6" type="ORF">CP980_28270</name>
</gene>